<dbReference type="EMBL" id="SHMR01000001">
    <property type="protein sequence ID" value="RZH69145.1"/>
    <property type="molecule type" value="Genomic_DNA"/>
</dbReference>
<dbReference type="InterPro" id="IPR014441">
    <property type="entry name" value="UCP006425_b-propeller"/>
</dbReference>
<evidence type="ECO:0008006" key="4">
    <source>
        <dbReference type="Google" id="ProtNLM"/>
    </source>
</evidence>
<dbReference type="Proteomes" id="UP000292704">
    <property type="component" value="Unassembled WGS sequence"/>
</dbReference>
<comment type="caution">
    <text evidence="2">The sequence shown here is derived from an EMBL/GenBank/DDBJ whole genome shotgun (WGS) entry which is preliminary data.</text>
</comment>
<gene>
    <name evidence="2" type="ORF">ELS17_06775</name>
</gene>
<reference evidence="2 3" key="1">
    <citation type="submission" date="2019-02" db="EMBL/GenBank/DDBJ databases">
        <title>Genome analysis provides insights into bioremediation potentialities and Haloocin production by Natrinema altunense strain 4.1R isolated from Chott Douz in Tunisian desert.</title>
        <authorList>
            <person name="Najjari A."/>
            <person name="Youssef N."/>
            <person name="Ben Dhia O."/>
            <person name="Ferjani R."/>
            <person name="El Hidri D."/>
            <person name="Ouzari H.I."/>
            <person name="Cherif A."/>
        </authorList>
    </citation>
    <scope>NUCLEOTIDE SEQUENCE [LARGE SCALE GENOMIC DNA]</scope>
    <source>
        <strain evidence="2 3">4.1R</strain>
    </source>
</reference>
<dbReference type="PIRSF" id="PIRSF006425">
    <property type="entry name" value="UCP006425_WD40"/>
    <property type="match status" value="1"/>
</dbReference>
<evidence type="ECO:0000313" key="2">
    <source>
        <dbReference type="EMBL" id="RZH69145.1"/>
    </source>
</evidence>
<dbReference type="AlphaFoldDB" id="A0A482Y4V0"/>
<dbReference type="Pfam" id="PF09826">
    <property type="entry name" value="Beta_propel"/>
    <property type="match status" value="1"/>
</dbReference>
<evidence type="ECO:0000256" key="1">
    <source>
        <dbReference type="SAM" id="MobiDB-lite"/>
    </source>
</evidence>
<sequence>MDRRTTVIAVALAALVVGSVIGAGLTGLFDERRPAGTDHERSDGSLAGRSDPELTTFASEDAFVEYFDDSSGTAAPTQPSVTVRAAGDNVTAEAEADADDGRITDAAGMADGRITDAGGTADGSAGATASASSGEPRYSETNVQEAALDEPDVLKTDGESVYYADHRYTSRWGETSIVDVSDPDAPDTIGSIPLSGDLLLAGETLVVLGDEEAAGYDVSDPEAPDEQWRTDLEARLETARLYDGDLYLVLVDRPGDDPCPIEPYGDRTIACTDVVRPTTDADADAVYTAARVDPETGRLESETSVVGSRSLSATYVSENGIYLSYTRSTDEYDLRRSYLGSENGSALLDAKARERVAALDDIDVSKRAKAVELQEILDDWRDRTDGDAQRPSHRAFEKGLRDYAAAHQRELTTTGIVRVDIDGDLSVDASGEVPGTPLNQFSMDEHDDHLRIATTIPRTHGADSVNDVYVLDSDLETVGSVTGLGVDERIYSVRFEGDEGYVVTYREIDPFYTLDLSDPTDPTVDGKLKLPGFSEYLHPLEDDLVLGIGQEDRHPKATLFDVSDPTDPVELDSEILSGEYGSDISRTHTAFLQDEAHGVFFMPASQGSYVFDYEGGDLEAVARVDVGGPGTRAMYVGDRLYVFGEDQAVVLDETTWTEETRIDL</sequence>
<proteinExistence type="predicted"/>
<accession>A0A482Y4V0</accession>
<evidence type="ECO:0000313" key="3">
    <source>
        <dbReference type="Proteomes" id="UP000292704"/>
    </source>
</evidence>
<feature type="compositionally biased region" description="Low complexity" evidence="1">
    <location>
        <begin position="115"/>
        <end position="134"/>
    </location>
</feature>
<dbReference type="RefSeq" id="WP_130170042.1">
    <property type="nucleotide sequence ID" value="NZ_SHMR01000001.1"/>
</dbReference>
<organism evidence="2 3">
    <name type="scientific">Natrinema altunense</name>
    <dbReference type="NCBI Taxonomy" id="222984"/>
    <lineage>
        <taxon>Archaea</taxon>
        <taxon>Methanobacteriati</taxon>
        <taxon>Methanobacteriota</taxon>
        <taxon>Stenosarchaea group</taxon>
        <taxon>Halobacteria</taxon>
        <taxon>Halobacteriales</taxon>
        <taxon>Natrialbaceae</taxon>
        <taxon>Natrinema</taxon>
    </lineage>
</organism>
<feature type="region of interest" description="Disordered" evidence="1">
    <location>
        <begin position="29"/>
        <end position="52"/>
    </location>
</feature>
<name>A0A482Y4V0_9EURY</name>
<dbReference type="InterPro" id="IPR019198">
    <property type="entry name" value="Beta_propeller_containing"/>
</dbReference>
<feature type="region of interest" description="Disordered" evidence="1">
    <location>
        <begin position="115"/>
        <end position="138"/>
    </location>
</feature>
<dbReference type="OrthoDB" id="28968at2157"/>
<dbReference type="STRING" id="222984.GCA_000731985_03797"/>
<protein>
    <recommendedName>
        <fullName evidence="4">Secreted protein containing C-terminal beta-propeller domain</fullName>
    </recommendedName>
</protein>
<feature type="compositionally biased region" description="Basic and acidic residues" evidence="1">
    <location>
        <begin position="29"/>
        <end position="43"/>
    </location>
</feature>